<evidence type="ECO:0000256" key="17">
    <source>
        <dbReference type="ARBA" id="ARBA00047969"/>
    </source>
</evidence>
<dbReference type="PANTHER" id="PTHR21660:SF1">
    <property type="entry name" value="ACYL-COENZYME A THIOESTERASE 13"/>
    <property type="match status" value="1"/>
</dbReference>
<evidence type="ECO:0000256" key="7">
    <source>
        <dbReference type="ARBA" id="ARBA00022490"/>
    </source>
</evidence>
<comment type="catalytic activity">
    <reaction evidence="19">
        <text>tetradecanoyl-CoA + H2O = tetradecanoate + CoA + H(+)</text>
        <dbReference type="Rhea" id="RHEA:40119"/>
        <dbReference type="ChEBI" id="CHEBI:15377"/>
        <dbReference type="ChEBI" id="CHEBI:15378"/>
        <dbReference type="ChEBI" id="CHEBI:30807"/>
        <dbReference type="ChEBI" id="CHEBI:57287"/>
        <dbReference type="ChEBI" id="CHEBI:57385"/>
    </reaction>
    <physiologicalReaction direction="left-to-right" evidence="19">
        <dbReference type="Rhea" id="RHEA:40120"/>
    </physiologicalReaction>
</comment>
<dbReference type="SUPFAM" id="SSF54637">
    <property type="entry name" value="Thioesterase/thiol ester dehydrase-isomerase"/>
    <property type="match status" value="1"/>
</dbReference>
<evidence type="ECO:0000256" key="26">
    <source>
        <dbReference type="ARBA" id="ARBA00081533"/>
    </source>
</evidence>
<evidence type="ECO:0000256" key="13">
    <source>
        <dbReference type="ARBA" id="ARBA00023242"/>
    </source>
</evidence>
<comment type="catalytic activity">
    <reaction evidence="1">
        <text>butanoyl-CoA + H2O = butanoate + CoA + H(+)</text>
        <dbReference type="Rhea" id="RHEA:40111"/>
        <dbReference type="ChEBI" id="CHEBI:15377"/>
        <dbReference type="ChEBI" id="CHEBI:15378"/>
        <dbReference type="ChEBI" id="CHEBI:17968"/>
        <dbReference type="ChEBI" id="CHEBI:57287"/>
        <dbReference type="ChEBI" id="CHEBI:57371"/>
    </reaction>
    <physiologicalReaction direction="left-to-right" evidence="1">
        <dbReference type="Rhea" id="RHEA:40112"/>
    </physiologicalReaction>
</comment>
<dbReference type="GO" id="GO:0005739">
    <property type="term" value="C:mitochondrion"/>
    <property type="evidence" value="ECO:0007669"/>
    <property type="project" value="UniProtKB-SubCell"/>
</dbReference>
<dbReference type="OrthoDB" id="46529at2759"/>
<comment type="catalytic activity">
    <reaction evidence="17">
        <text>decanoyl-CoA + H2O = decanoate + CoA + H(+)</text>
        <dbReference type="Rhea" id="RHEA:40059"/>
        <dbReference type="ChEBI" id="CHEBI:15377"/>
        <dbReference type="ChEBI" id="CHEBI:15378"/>
        <dbReference type="ChEBI" id="CHEBI:27689"/>
        <dbReference type="ChEBI" id="CHEBI:57287"/>
        <dbReference type="ChEBI" id="CHEBI:61430"/>
    </reaction>
    <physiologicalReaction direction="left-to-right" evidence="17">
        <dbReference type="Rhea" id="RHEA:40060"/>
    </physiologicalReaction>
</comment>
<dbReference type="InParanoid" id="A0A6P7YVJ8"/>
<dbReference type="Proteomes" id="UP000515156">
    <property type="component" value="Chromosome 1"/>
</dbReference>
<evidence type="ECO:0000256" key="8">
    <source>
        <dbReference type="ARBA" id="ARBA00022801"/>
    </source>
</evidence>
<dbReference type="GO" id="GO:0006629">
    <property type="term" value="P:lipid metabolic process"/>
    <property type="evidence" value="ECO:0007669"/>
    <property type="project" value="UniProtKB-KW"/>
</dbReference>
<keyword evidence="7" id="KW-0963">Cytoplasm</keyword>
<evidence type="ECO:0000313" key="29">
    <source>
        <dbReference type="Proteomes" id="UP000515156"/>
    </source>
</evidence>
<dbReference type="FunFam" id="3.10.129.10:FF:000021">
    <property type="entry name" value="Acyl-coenzyme A thioesterase 13"/>
    <property type="match status" value="1"/>
</dbReference>
<dbReference type="InterPro" id="IPR003736">
    <property type="entry name" value="PAAI_dom"/>
</dbReference>
<keyword evidence="11" id="KW-0496">Mitochondrion</keyword>
<dbReference type="GO" id="GO:0047617">
    <property type="term" value="F:fatty acyl-CoA hydrolase activity"/>
    <property type="evidence" value="ECO:0007669"/>
    <property type="project" value="InterPro"/>
</dbReference>
<evidence type="ECO:0000256" key="12">
    <source>
        <dbReference type="ARBA" id="ARBA00023212"/>
    </source>
</evidence>
<dbReference type="PANTHER" id="PTHR21660">
    <property type="entry name" value="THIOESTERASE SUPERFAMILY MEMBER-RELATED"/>
    <property type="match status" value="1"/>
</dbReference>
<name>A0A6P7YVJ8_9AMPH</name>
<comment type="catalytic activity">
    <reaction evidence="16">
        <text>hexadecanoyl-CoA + H2O = hexadecanoate + CoA + H(+)</text>
        <dbReference type="Rhea" id="RHEA:16645"/>
        <dbReference type="ChEBI" id="CHEBI:7896"/>
        <dbReference type="ChEBI" id="CHEBI:15377"/>
        <dbReference type="ChEBI" id="CHEBI:15378"/>
        <dbReference type="ChEBI" id="CHEBI:57287"/>
        <dbReference type="ChEBI" id="CHEBI:57379"/>
        <dbReference type="EC" id="3.1.2.2"/>
    </reaction>
    <physiologicalReaction direction="left-to-right" evidence="16">
        <dbReference type="Rhea" id="RHEA:16646"/>
    </physiologicalReaction>
</comment>
<comment type="similarity">
    <text evidence="6">Belongs to the thioesterase PaaI family.</text>
</comment>
<evidence type="ECO:0000256" key="15">
    <source>
        <dbReference type="ARBA" id="ARBA00047588"/>
    </source>
</evidence>
<comment type="catalytic activity">
    <reaction evidence="14">
        <text>(9Z)-octadecenoyl-CoA + H2O = (9Z)-octadecenoate + CoA + H(+)</text>
        <dbReference type="Rhea" id="RHEA:40139"/>
        <dbReference type="ChEBI" id="CHEBI:15377"/>
        <dbReference type="ChEBI" id="CHEBI:15378"/>
        <dbReference type="ChEBI" id="CHEBI:30823"/>
        <dbReference type="ChEBI" id="CHEBI:57287"/>
        <dbReference type="ChEBI" id="CHEBI:57387"/>
    </reaction>
    <physiologicalReaction direction="left-to-right" evidence="14">
        <dbReference type="Rhea" id="RHEA:40140"/>
    </physiologicalReaction>
</comment>
<evidence type="ECO:0000256" key="22">
    <source>
        <dbReference type="ARBA" id="ARBA00058205"/>
    </source>
</evidence>
<comment type="catalytic activity">
    <reaction evidence="15">
        <text>octanoyl-CoA + H2O = octanoate + CoA + H(+)</text>
        <dbReference type="Rhea" id="RHEA:30143"/>
        <dbReference type="ChEBI" id="CHEBI:15377"/>
        <dbReference type="ChEBI" id="CHEBI:15378"/>
        <dbReference type="ChEBI" id="CHEBI:25646"/>
        <dbReference type="ChEBI" id="CHEBI:57287"/>
        <dbReference type="ChEBI" id="CHEBI:57386"/>
    </reaction>
    <physiologicalReaction direction="left-to-right" evidence="15">
        <dbReference type="Rhea" id="RHEA:30144"/>
    </physiologicalReaction>
</comment>
<evidence type="ECO:0000256" key="6">
    <source>
        <dbReference type="ARBA" id="ARBA00008324"/>
    </source>
</evidence>
<evidence type="ECO:0000256" key="14">
    <source>
        <dbReference type="ARBA" id="ARBA00037002"/>
    </source>
</evidence>
<evidence type="ECO:0000256" key="5">
    <source>
        <dbReference type="ARBA" id="ARBA00004514"/>
    </source>
</evidence>
<evidence type="ECO:0000256" key="2">
    <source>
        <dbReference type="ARBA" id="ARBA00004123"/>
    </source>
</evidence>
<evidence type="ECO:0000256" key="21">
    <source>
        <dbReference type="ARBA" id="ARBA00052976"/>
    </source>
</evidence>
<evidence type="ECO:0000256" key="24">
    <source>
        <dbReference type="ARBA" id="ARBA00067273"/>
    </source>
</evidence>
<keyword evidence="8" id="KW-0378">Hydrolase</keyword>
<dbReference type="Gene3D" id="3.10.129.10">
    <property type="entry name" value="Hotdog Thioesterase"/>
    <property type="match status" value="1"/>
</dbReference>
<gene>
    <name evidence="30" type="primary">LOC115475608</name>
</gene>
<dbReference type="GO" id="GO:0005634">
    <property type="term" value="C:nucleus"/>
    <property type="evidence" value="ECO:0007669"/>
    <property type="project" value="UniProtKB-SubCell"/>
</dbReference>
<organism evidence="29 30">
    <name type="scientific">Microcaecilia unicolor</name>
    <dbReference type="NCBI Taxonomy" id="1415580"/>
    <lineage>
        <taxon>Eukaryota</taxon>
        <taxon>Metazoa</taxon>
        <taxon>Chordata</taxon>
        <taxon>Craniata</taxon>
        <taxon>Vertebrata</taxon>
        <taxon>Euteleostomi</taxon>
        <taxon>Amphibia</taxon>
        <taxon>Gymnophiona</taxon>
        <taxon>Siphonopidae</taxon>
        <taxon>Microcaecilia</taxon>
    </lineage>
</organism>
<evidence type="ECO:0000259" key="28">
    <source>
        <dbReference type="Pfam" id="PF03061"/>
    </source>
</evidence>
<dbReference type="InterPro" id="IPR006683">
    <property type="entry name" value="Thioestr_dom"/>
</dbReference>
<comment type="subunit">
    <text evidence="23">Homotetramer. Interacts with PCTP.</text>
</comment>
<keyword evidence="9" id="KW-0007">Acetylation</keyword>
<comment type="catalytic activity">
    <reaction evidence="18">
        <text>dodecanoyl-CoA + H2O = dodecanoate + CoA + H(+)</text>
        <dbReference type="Rhea" id="RHEA:30135"/>
        <dbReference type="ChEBI" id="CHEBI:15377"/>
        <dbReference type="ChEBI" id="CHEBI:15378"/>
        <dbReference type="ChEBI" id="CHEBI:18262"/>
        <dbReference type="ChEBI" id="CHEBI:57287"/>
        <dbReference type="ChEBI" id="CHEBI:57375"/>
    </reaction>
    <physiologicalReaction direction="left-to-right" evidence="18">
        <dbReference type="Rhea" id="RHEA:30136"/>
    </physiologicalReaction>
</comment>
<dbReference type="GO" id="GO:0005819">
    <property type="term" value="C:spindle"/>
    <property type="evidence" value="ECO:0007669"/>
    <property type="project" value="UniProtKB-SubCell"/>
</dbReference>
<evidence type="ECO:0000256" key="9">
    <source>
        <dbReference type="ARBA" id="ARBA00022990"/>
    </source>
</evidence>
<keyword evidence="13" id="KW-0539">Nucleus</keyword>
<comment type="catalytic activity">
    <reaction evidence="20">
        <text>hexanoyl-CoA + H2O = hexanoate + CoA + H(+)</text>
        <dbReference type="Rhea" id="RHEA:40115"/>
        <dbReference type="ChEBI" id="CHEBI:15377"/>
        <dbReference type="ChEBI" id="CHEBI:15378"/>
        <dbReference type="ChEBI" id="CHEBI:17120"/>
        <dbReference type="ChEBI" id="CHEBI:57287"/>
        <dbReference type="ChEBI" id="CHEBI:62620"/>
    </reaction>
    <physiologicalReaction direction="left-to-right" evidence="20">
        <dbReference type="Rhea" id="RHEA:40116"/>
    </physiologicalReaction>
</comment>
<dbReference type="KEGG" id="muo:115475608"/>
<reference evidence="30" key="1">
    <citation type="submission" date="2025-08" db="UniProtKB">
        <authorList>
            <consortium name="RefSeq"/>
        </authorList>
    </citation>
    <scope>IDENTIFICATION</scope>
</reference>
<evidence type="ECO:0000256" key="1">
    <source>
        <dbReference type="ARBA" id="ARBA00000295"/>
    </source>
</evidence>
<protein>
    <recommendedName>
        <fullName evidence="24">Acyl-coenzyme A thioesterase 13</fullName>
    </recommendedName>
    <alternativeName>
        <fullName evidence="26">Hotdog-fold thioesterase superfamily member 2</fullName>
    </alternativeName>
    <alternativeName>
        <fullName evidence="25">Palmitoyl-CoA hydrolase</fullName>
    </alternativeName>
    <alternativeName>
        <fullName evidence="27">Thioesterase superfamily member 2</fullName>
    </alternativeName>
</protein>
<comment type="subcellular location">
    <subcellularLocation>
        <location evidence="4">Cytoplasm</location>
        <location evidence="4">Cytoskeleton</location>
        <location evidence="4">Spindle</location>
    </subcellularLocation>
    <subcellularLocation>
        <location evidence="5">Cytoplasm</location>
        <location evidence="5">Cytosol</location>
    </subcellularLocation>
    <subcellularLocation>
        <location evidence="3">Mitochondrion</location>
    </subcellularLocation>
    <subcellularLocation>
        <location evidence="2">Nucleus</location>
    </subcellularLocation>
</comment>
<dbReference type="GO" id="GO:0005829">
    <property type="term" value="C:cytosol"/>
    <property type="evidence" value="ECO:0007669"/>
    <property type="project" value="UniProtKB-SubCell"/>
</dbReference>
<keyword evidence="10" id="KW-0443">Lipid metabolism</keyword>
<keyword evidence="29" id="KW-1185">Reference proteome</keyword>
<evidence type="ECO:0000256" key="20">
    <source>
        <dbReference type="ARBA" id="ARBA00050199"/>
    </source>
</evidence>
<evidence type="ECO:0000256" key="18">
    <source>
        <dbReference type="ARBA" id="ARBA00048074"/>
    </source>
</evidence>
<dbReference type="RefSeq" id="XP_030067329.1">
    <property type="nucleotide sequence ID" value="XM_030211469.1"/>
</dbReference>
<comment type="catalytic activity">
    <reaction evidence="21">
        <text>a fatty acyl-CoA + H2O = a fatty acid + CoA + H(+)</text>
        <dbReference type="Rhea" id="RHEA:16781"/>
        <dbReference type="ChEBI" id="CHEBI:15377"/>
        <dbReference type="ChEBI" id="CHEBI:15378"/>
        <dbReference type="ChEBI" id="CHEBI:28868"/>
        <dbReference type="ChEBI" id="CHEBI:57287"/>
        <dbReference type="ChEBI" id="CHEBI:77636"/>
    </reaction>
    <physiologicalReaction direction="left-to-right" evidence="21">
        <dbReference type="Rhea" id="RHEA:16782"/>
    </physiologicalReaction>
</comment>
<evidence type="ECO:0000256" key="10">
    <source>
        <dbReference type="ARBA" id="ARBA00023098"/>
    </source>
</evidence>
<evidence type="ECO:0000256" key="4">
    <source>
        <dbReference type="ARBA" id="ARBA00004186"/>
    </source>
</evidence>
<keyword evidence="12" id="KW-0206">Cytoskeleton</keyword>
<dbReference type="CDD" id="cd03443">
    <property type="entry name" value="PaaI_thioesterase"/>
    <property type="match status" value="1"/>
</dbReference>
<feature type="domain" description="Thioesterase" evidence="28">
    <location>
        <begin position="53"/>
        <end position="129"/>
    </location>
</feature>
<dbReference type="AlphaFoldDB" id="A0A6P7YVJ8"/>
<proteinExistence type="inferred from homology"/>
<dbReference type="InterPro" id="IPR039298">
    <property type="entry name" value="ACOT13"/>
</dbReference>
<comment type="function">
    <text evidence="22">Catalyzes the hydrolysis of acyl-CoAs into free fatty acids and coenzyme A (CoASH), regulating their respective intracellular levels. Has acyl-CoA thioesterase activity towards medium (C12) and long-chain (C18) fatty acyl-CoA substrates. Can also hydrolyze 3-hydroxyphenylacetyl-CoA and 3,4-dihydroxyphenylacetyl-CoA (in vitro). May play a role in controlling adaptive thermogenesis.</text>
</comment>
<sequence>MSTMSINHLRQFMKAIMDLPSFERVTNKMNLISASPGKVVCDMKIEDEHTNANGTLHGGMTATLVDTISSAALLYTERGQLAVSVDMNITYMDTAKLGDSILITAQVLKQGQSLAFVTVDLINKDTKKIIAQGRHTMHLGI</sequence>
<evidence type="ECO:0000256" key="3">
    <source>
        <dbReference type="ARBA" id="ARBA00004173"/>
    </source>
</evidence>
<dbReference type="Pfam" id="PF03061">
    <property type="entry name" value="4HBT"/>
    <property type="match status" value="1"/>
</dbReference>
<evidence type="ECO:0000256" key="25">
    <source>
        <dbReference type="ARBA" id="ARBA00075657"/>
    </source>
</evidence>
<evidence type="ECO:0000256" key="19">
    <source>
        <dbReference type="ARBA" id="ARBA00048180"/>
    </source>
</evidence>
<evidence type="ECO:0000313" key="30">
    <source>
        <dbReference type="RefSeq" id="XP_030067329.1"/>
    </source>
</evidence>
<evidence type="ECO:0000256" key="27">
    <source>
        <dbReference type="ARBA" id="ARBA00083956"/>
    </source>
</evidence>
<dbReference type="GeneID" id="115475608"/>
<evidence type="ECO:0000256" key="11">
    <source>
        <dbReference type="ARBA" id="ARBA00023128"/>
    </source>
</evidence>
<dbReference type="NCBIfam" id="TIGR00369">
    <property type="entry name" value="unchar_dom_1"/>
    <property type="match status" value="1"/>
</dbReference>
<evidence type="ECO:0000256" key="16">
    <source>
        <dbReference type="ARBA" id="ARBA00047734"/>
    </source>
</evidence>
<evidence type="ECO:0000256" key="23">
    <source>
        <dbReference type="ARBA" id="ARBA00064709"/>
    </source>
</evidence>
<dbReference type="FunCoup" id="A0A6P7YVJ8">
    <property type="interactions" value="1716"/>
</dbReference>
<accession>A0A6P7YVJ8</accession>
<dbReference type="InterPro" id="IPR029069">
    <property type="entry name" value="HotDog_dom_sf"/>
</dbReference>